<dbReference type="Gene3D" id="2.120.10.30">
    <property type="entry name" value="TolB, C-terminal domain"/>
    <property type="match status" value="1"/>
</dbReference>
<dbReference type="PANTHER" id="PTHR19328:SF54">
    <property type="entry name" value="HHIP-LIKE PROTEIN 2"/>
    <property type="match status" value="1"/>
</dbReference>
<organism evidence="1 2">
    <name type="scientific">Notothenia coriiceps</name>
    <name type="common">black rockcod</name>
    <dbReference type="NCBI Taxonomy" id="8208"/>
    <lineage>
        <taxon>Eukaryota</taxon>
        <taxon>Metazoa</taxon>
        <taxon>Chordata</taxon>
        <taxon>Craniata</taxon>
        <taxon>Vertebrata</taxon>
        <taxon>Euteleostomi</taxon>
        <taxon>Actinopterygii</taxon>
        <taxon>Neopterygii</taxon>
        <taxon>Teleostei</taxon>
        <taxon>Neoteleostei</taxon>
        <taxon>Acanthomorphata</taxon>
        <taxon>Eupercaria</taxon>
        <taxon>Perciformes</taxon>
        <taxon>Notothenioidei</taxon>
        <taxon>Nototheniidae</taxon>
        <taxon>Notothenia</taxon>
    </lineage>
</organism>
<dbReference type="PANTHER" id="PTHR19328">
    <property type="entry name" value="HEDGEHOG-INTERACTING PROTEIN"/>
    <property type="match status" value="1"/>
</dbReference>
<dbReference type="KEGG" id="ncc:104962601"/>
<gene>
    <name evidence="2" type="primary">LOC104962601</name>
</gene>
<sequence>MSTSASRASRLNRETCIGTRTRAGRKAIEVKTREVANSRGGAGHGAVSEVDSGQTQPLWDVSAARLYDVLPIFAYSHHVGKSVTGGYVYRGCESPNLNGLYFFGDFMSGSPRASQSRVHSGDQHLLSVCDHQRAGGKHRGAHHPLQSGMELRSQLQTHPRLNTSHRDQEPNHQYQGAHSRSALLCESECLQCEGMGSASVLDPPQRCPLQLERVHRCEVAVSES</sequence>
<dbReference type="InterPro" id="IPR011042">
    <property type="entry name" value="6-blade_b-propeller_TolB-like"/>
</dbReference>
<evidence type="ECO:0000313" key="1">
    <source>
        <dbReference type="Proteomes" id="UP000504611"/>
    </source>
</evidence>
<proteinExistence type="predicted"/>
<reference evidence="2" key="1">
    <citation type="submission" date="2025-08" db="UniProtKB">
        <authorList>
            <consortium name="RefSeq"/>
        </authorList>
    </citation>
    <scope>IDENTIFICATION</scope>
    <source>
        <tissue evidence="2">Muscle</tissue>
    </source>
</reference>
<evidence type="ECO:0000313" key="2">
    <source>
        <dbReference type="RefSeq" id="XP_010789356.1"/>
    </source>
</evidence>
<accession>A0A6I9PVQ0</accession>
<dbReference type="Proteomes" id="UP000504611">
    <property type="component" value="Unplaced"/>
</dbReference>
<name>A0A6I9PVQ0_9TELE</name>
<keyword evidence="1" id="KW-1185">Reference proteome</keyword>
<dbReference type="RefSeq" id="XP_010789356.1">
    <property type="nucleotide sequence ID" value="XM_010791054.1"/>
</dbReference>
<dbReference type="OrthoDB" id="10266706at2759"/>
<dbReference type="AlphaFoldDB" id="A0A6I9PVQ0"/>
<dbReference type="GeneID" id="104962601"/>
<protein>
    <submittedName>
        <fullName evidence="2">Uncharacterized protein</fullName>
    </submittedName>
</protein>